<name>A0A173VUZ0_9FIRM</name>
<sequence length="99" mass="11341">MNTNITSETLKHLINTLKAFPRIGQEDFAHMMSEAFSDFDCPVKYECDLTMGRHSVWVPDCPPIADDITWVNAAETARELTWFLNKFNENCTILETAIN</sequence>
<proteinExistence type="predicted"/>
<organism evidence="1 2">
    <name type="scientific">Roseburia inulinivorans</name>
    <dbReference type="NCBI Taxonomy" id="360807"/>
    <lineage>
        <taxon>Bacteria</taxon>
        <taxon>Bacillati</taxon>
        <taxon>Bacillota</taxon>
        <taxon>Clostridia</taxon>
        <taxon>Lachnospirales</taxon>
        <taxon>Lachnospiraceae</taxon>
        <taxon>Roseburia</taxon>
    </lineage>
</organism>
<evidence type="ECO:0000313" key="2">
    <source>
        <dbReference type="Proteomes" id="UP000095453"/>
    </source>
</evidence>
<protein>
    <submittedName>
        <fullName evidence="1">Uncharacterized protein</fullName>
    </submittedName>
</protein>
<dbReference type="RefSeq" id="WP_055172031.1">
    <property type="nucleotide sequence ID" value="NZ_CYXX01000041.1"/>
</dbReference>
<reference evidence="1 2" key="1">
    <citation type="submission" date="2015-09" db="EMBL/GenBank/DDBJ databases">
        <authorList>
            <consortium name="Pathogen Informatics"/>
        </authorList>
    </citation>
    <scope>NUCLEOTIDE SEQUENCE [LARGE SCALE GENOMIC DNA]</scope>
    <source>
        <strain evidence="1 2">2789STDY5608887</strain>
    </source>
</reference>
<dbReference type="AlphaFoldDB" id="A0A173VUZ0"/>
<gene>
    <name evidence="1" type="ORF">ERS852444_03389</name>
</gene>
<accession>A0A173VUZ0</accession>
<dbReference type="EMBL" id="CYXX01000041">
    <property type="protein sequence ID" value="CUN29977.1"/>
    <property type="molecule type" value="Genomic_DNA"/>
</dbReference>
<dbReference type="Proteomes" id="UP000095453">
    <property type="component" value="Unassembled WGS sequence"/>
</dbReference>
<evidence type="ECO:0000313" key="1">
    <source>
        <dbReference type="EMBL" id="CUN29977.1"/>
    </source>
</evidence>